<protein>
    <submittedName>
        <fullName evidence="1">Uncharacterized protein</fullName>
    </submittedName>
</protein>
<organism evidence="1 2">
    <name type="scientific">Anopheles arabiensis</name>
    <name type="common">Mosquito</name>
    <dbReference type="NCBI Taxonomy" id="7173"/>
    <lineage>
        <taxon>Eukaryota</taxon>
        <taxon>Metazoa</taxon>
        <taxon>Ecdysozoa</taxon>
        <taxon>Arthropoda</taxon>
        <taxon>Hexapoda</taxon>
        <taxon>Insecta</taxon>
        <taxon>Pterygota</taxon>
        <taxon>Neoptera</taxon>
        <taxon>Endopterygota</taxon>
        <taxon>Diptera</taxon>
        <taxon>Nematocera</taxon>
        <taxon>Culicoidea</taxon>
        <taxon>Culicidae</taxon>
        <taxon>Anophelinae</taxon>
        <taxon>Anopheles</taxon>
    </lineage>
</organism>
<name>A0A182IBC4_ANOAR</name>
<sequence length="499" mass="57540">MVFISQLSRVLQFVESAAQISKMCNATHNLLNGINTELKQKLLNIEKHSAPSKEKKDNQKDFERFQSKMIDQWKTTLSKHVGQLIAQHVVNPVLQMGVKMATSFVSKELKDITRSMAESNRAKKVHRLKKEHEQKINRPDMKTETKRQLTDQYHGQLLKIMHKTRNPSLFATIIRENVPMDLTCVGACTPMIHKLLQAQNPAITGLTITVHGEKGIKQSFQSGKGGPEVHLELKDNHFTVSQEEETQVDTFNNNCLYGALATAIPELRALAPTTFRYMLKDERSAIYHLFSRFQHTFRFGGEVRKGVEVTRLPVDKIIKYGASNYKAFRKVKPFTGLQQAHVVRVSVDEELKTTNPDVYDSITTHAGHTQLTDKSVNVFHKIGGDIDRSQHRWLVNLATIDYTKRLNSRSRKIISDIKNDTLKLYEKNIAKLKTEHADESNHWQKRLKYDEDVKVLECAKNYILNTTIEEMYRYAKEGYANRIQDIRKKRRMDSPVREE</sequence>
<dbReference type="AlphaFoldDB" id="A0A182IBC4"/>
<dbReference type="VEuPathDB" id="VectorBase:AARA21_009106"/>
<evidence type="ECO:0000313" key="1">
    <source>
        <dbReference type="EnsemblMetazoa" id="AARA010888-PA"/>
    </source>
</evidence>
<reference evidence="1" key="1">
    <citation type="submission" date="2022-08" db="UniProtKB">
        <authorList>
            <consortium name="EnsemblMetazoa"/>
        </authorList>
    </citation>
    <scope>IDENTIFICATION</scope>
    <source>
        <strain evidence="1">Dongola</strain>
    </source>
</reference>
<dbReference type="Proteomes" id="UP000075840">
    <property type="component" value="Unassembled WGS sequence"/>
</dbReference>
<proteinExistence type="predicted"/>
<evidence type="ECO:0000313" key="2">
    <source>
        <dbReference type="Proteomes" id="UP000075840"/>
    </source>
</evidence>
<dbReference type="VEuPathDB" id="VectorBase:AARA21_013885"/>
<accession>A0A182IBC4</accession>
<keyword evidence="2" id="KW-1185">Reference proteome</keyword>
<dbReference type="VEuPathDB" id="VectorBase:AARA010888"/>
<dbReference type="EnsemblMetazoa" id="AARA010888-RA">
    <property type="protein sequence ID" value="AARA010888-PA"/>
    <property type="gene ID" value="AARA010888"/>
</dbReference>
<dbReference type="EMBL" id="APCN01000665">
    <property type="status" value="NOT_ANNOTATED_CDS"/>
    <property type="molecule type" value="Genomic_DNA"/>
</dbReference>